<dbReference type="KEGG" id="atm:ANT_18270"/>
<evidence type="ECO:0000313" key="1">
    <source>
        <dbReference type="EMBL" id="BAJ63853.1"/>
    </source>
</evidence>
<name>E8N5Y9_ANATU</name>
<dbReference type="AlphaFoldDB" id="E8N5Y9"/>
<proteinExistence type="predicted"/>
<dbReference type="InParanoid" id="E8N5Y9"/>
<organism evidence="1 2">
    <name type="scientific">Anaerolinea thermophila (strain DSM 14523 / JCM 11388 / NBRC 100420 / UNI-1)</name>
    <dbReference type="NCBI Taxonomy" id="926569"/>
    <lineage>
        <taxon>Bacteria</taxon>
        <taxon>Bacillati</taxon>
        <taxon>Chloroflexota</taxon>
        <taxon>Anaerolineae</taxon>
        <taxon>Anaerolineales</taxon>
        <taxon>Anaerolineaceae</taxon>
        <taxon>Anaerolinea</taxon>
    </lineage>
</organism>
<dbReference type="Gene3D" id="3.40.91.30">
    <property type="match status" value="1"/>
</dbReference>
<dbReference type="EMBL" id="AP012029">
    <property type="protein sequence ID" value="BAJ63853.1"/>
    <property type="molecule type" value="Genomic_DNA"/>
</dbReference>
<dbReference type="Proteomes" id="UP000008922">
    <property type="component" value="Chromosome"/>
</dbReference>
<sequence length="135" mass="16488">MIDFLENEALESEKKFPQFVHPIEEVFARILDFYGIQWEYEPRTFPLRWDDEGNVLEAFTPDFYLPEQNLFVELTTLRPRLTTKKNRKLKRLKELYPDINIKLFKRRELRNMMLRFGLREEVERIIGTDAQEMDE</sequence>
<reference evidence="1 2" key="1">
    <citation type="submission" date="2010-12" db="EMBL/GenBank/DDBJ databases">
        <title>Whole genome sequence of Anaerolinea thermophila UNI-1.</title>
        <authorList>
            <person name="Narita-Yamada S."/>
            <person name="Kishi E."/>
            <person name="Watanabe Y."/>
            <person name="Takasaki K."/>
            <person name="Ankai A."/>
            <person name="Oguchi A."/>
            <person name="Fukui S."/>
            <person name="Takahashi M."/>
            <person name="Yashiro I."/>
            <person name="Hosoyama A."/>
            <person name="Sekiguchi Y."/>
            <person name="Hanada S."/>
            <person name="Fujita N."/>
        </authorList>
    </citation>
    <scope>NUCLEOTIDE SEQUENCE [LARGE SCALE GENOMIC DNA]</scope>
    <source>
        <strain evidence="2">DSM 14523 / JCM 11388 / NBRC 100420 / UNI-1</strain>
    </source>
</reference>
<gene>
    <name evidence="1" type="ordered locus">ANT_18270</name>
</gene>
<dbReference type="HOGENOM" id="CLU_1881435_0_0_0"/>
<evidence type="ECO:0000313" key="2">
    <source>
        <dbReference type="Proteomes" id="UP000008922"/>
    </source>
</evidence>
<keyword evidence="2" id="KW-1185">Reference proteome</keyword>
<dbReference type="STRING" id="926569.ANT_18270"/>
<dbReference type="eggNOG" id="COG1102">
    <property type="taxonomic scope" value="Bacteria"/>
</dbReference>
<accession>E8N5Y9</accession>
<protein>
    <submittedName>
        <fullName evidence="1">Uncharacterized protein</fullName>
    </submittedName>
</protein>